<accession>S3BUE3</accession>
<dbReference type="PANTHER" id="PTHR43767:SF8">
    <property type="entry name" value="LONG-CHAIN-FATTY-ACID--COA LIGASE"/>
    <property type="match status" value="1"/>
</dbReference>
<evidence type="ECO:0000256" key="3">
    <source>
        <dbReference type="ARBA" id="ARBA00005005"/>
    </source>
</evidence>
<keyword evidence="7" id="KW-0460">Magnesium</keyword>
<dbReference type="PATRIC" id="fig|1203554.3.peg.2179"/>
<dbReference type="PANTHER" id="PTHR43767">
    <property type="entry name" value="LONG-CHAIN-FATTY-ACID--COA LIGASE"/>
    <property type="match status" value="1"/>
</dbReference>
<dbReference type="Pfam" id="PF00501">
    <property type="entry name" value="AMP-binding"/>
    <property type="match status" value="1"/>
</dbReference>
<dbReference type="InterPro" id="IPR020845">
    <property type="entry name" value="AMP-binding_CS"/>
</dbReference>
<evidence type="ECO:0000259" key="13">
    <source>
        <dbReference type="Pfam" id="PF13193"/>
    </source>
</evidence>
<evidence type="ECO:0000256" key="1">
    <source>
        <dbReference type="ARBA" id="ARBA00001946"/>
    </source>
</evidence>
<evidence type="ECO:0000256" key="11">
    <source>
        <dbReference type="ARBA" id="ARBA00042773"/>
    </source>
</evidence>
<keyword evidence="4" id="KW-0436">Ligase</keyword>
<dbReference type="SUPFAM" id="SSF56801">
    <property type="entry name" value="Acetyl-CoA synthetase-like"/>
    <property type="match status" value="1"/>
</dbReference>
<comment type="pathway">
    <text evidence="3">Lipid metabolism; fatty acid beta-oxidation.</text>
</comment>
<dbReference type="Gene3D" id="3.40.50.12780">
    <property type="entry name" value="N-terminal domain of ligase-like"/>
    <property type="match status" value="1"/>
</dbReference>
<dbReference type="InterPro" id="IPR045851">
    <property type="entry name" value="AMP-bd_C_sf"/>
</dbReference>
<dbReference type="HOGENOM" id="CLU_000022_59_7_4"/>
<dbReference type="GeneID" id="64062536"/>
<dbReference type="Pfam" id="PF13193">
    <property type="entry name" value="AMP-binding_C"/>
    <property type="match status" value="1"/>
</dbReference>
<proteinExistence type="predicted"/>
<dbReference type="InterPro" id="IPR042099">
    <property type="entry name" value="ANL_N_sf"/>
</dbReference>
<evidence type="ECO:0000256" key="5">
    <source>
        <dbReference type="ARBA" id="ARBA00022741"/>
    </source>
</evidence>
<dbReference type="InterPro" id="IPR050237">
    <property type="entry name" value="ATP-dep_AMP-bd_enzyme"/>
</dbReference>
<evidence type="ECO:0000256" key="8">
    <source>
        <dbReference type="ARBA" id="ARBA00023136"/>
    </source>
</evidence>
<sequence>MSEFPWFASYPQGVPHEIDPDVYPNLSAVLDESAKKFPNHVGYTNLGADATYAQMKGYAESFAAYLQSLPDMKPGDRIALMMPNLLQYVAAVFGILKAGMVVVNINPLYTPREVNHTLKDSGAKAIVVIENFARTVQKALDGAPCCHFITTGAGDMLPFPKGWLVNFIIRRVKKMVPEYSLPNPVMWTDALKIGRRLGFKPVEVTNDQLAFLQYTGGTTGIAKGAELTHRNVAANILQVSAWISSTFKEDEEVVLTALPLYHIFSLTATLVFTKWAATMVLITNPRDINKLVGECIKQNVSVIIGVNTLFAAMLRSPAFTPHALKNLKFTCGGGAQVQRVVAEDWLARTGVPILEAYGLTECSPAVCGNIPGAPWDGSVGVPVSSTEVSIRGDGFRDLGVCPEGADPAEYTGEICVRGPQVMRGYWKKPEETAAVMRDGWLRTGDVGHMDAKGVISITDRKKDMILVSGFNVYPNEVENVIASMPGVLEVGVVGVSSPKSGESVKAVIVKKDPALTADDVKNYCRSQLTRYKVPHQIVFVDALPKTAVGKILRRELKDL</sequence>
<dbReference type="EMBL" id="ATCF01000033">
    <property type="protein sequence ID" value="EPD97767.1"/>
    <property type="molecule type" value="Genomic_DNA"/>
</dbReference>
<dbReference type="InterPro" id="IPR025110">
    <property type="entry name" value="AMP-bd_C"/>
</dbReference>
<comment type="subcellular location">
    <subcellularLocation>
        <location evidence="2">Membrane</location>
        <topology evidence="2">Peripheral membrane protein</topology>
    </subcellularLocation>
</comment>
<keyword evidence="8" id="KW-0472">Membrane</keyword>
<evidence type="ECO:0000256" key="10">
    <source>
        <dbReference type="ARBA" id="ARBA00039545"/>
    </source>
</evidence>
<evidence type="ECO:0000256" key="6">
    <source>
        <dbReference type="ARBA" id="ARBA00022840"/>
    </source>
</evidence>
<dbReference type="AlphaFoldDB" id="S3BUE3"/>
<dbReference type="RefSeq" id="WP_016475145.1">
    <property type="nucleotide sequence ID" value="NZ_KE150481.1"/>
</dbReference>
<comment type="cofactor">
    <cofactor evidence="1">
        <name>Mg(2+)</name>
        <dbReference type="ChEBI" id="CHEBI:18420"/>
    </cofactor>
</comment>
<keyword evidence="6" id="KW-0067">ATP-binding</keyword>
<keyword evidence="15" id="KW-1185">Reference proteome</keyword>
<protein>
    <recommendedName>
        <fullName evidence="10">Long-chain-fatty-acid--CoA ligase</fullName>
        <ecNumber evidence="9">6.2.1.3</ecNumber>
    </recommendedName>
    <alternativeName>
        <fullName evidence="11">Long-chain acyl-CoA synthetase</fullName>
    </alternativeName>
</protein>
<dbReference type="GO" id="GO:0004467">
    <property type="term" value="F:long-chain fatty acid-CoA ligase activity"/>
    <property type="evidence" value="ECO:0007669"/>
    <property type="project" value="UniProtKB-EC"/>
</dbReference>
<organism evidence="14 15">
    <name type="scientific">Sutterella wadsworthensis HGA0223</name>
    <dbReference type="NCBI Taxonomy" id="1203554"/>
    <lineage>
        <taxon>Bacteria</taxon>
        <taxon>Pseudomonadati</taxon>
        <taxon>Pseudomonadota</taxon>
        <taxon>Betaproteobacteria</taxon>
        <taxon>Burkholderiales</taxon>
        <taxon>Sutterellaceae</taxon>
        <taxon>Sutterella</taxon>
    </lineage>
</organism>
<comment type="caution">
    <text evidence="14">The sequence shown here is derived from an EMBL/GenBank/DDBJ whole genome shotgun (WGS) entry which is preliminary data.</text>
</comment>
<dbReference type="eggNOG" id="COG0318">
    <property type="taxonomic scope" value="Bacteria"/>
</dbReference>
<reference evidence="14 15" key="1">
    <citation type="submission" date="2013-04" db="EMBL/GenBank/DDBJ databases">
        <title>The Genome Sequence of Sutterella wadsworthensis HGA0223.</title>
        <authorList>
            <consortium name="The Broad Institute Genomics Platform"/>
            <person name="Earl A."/>
            <person name="Ward D."/>
            <person name="Feldgarden M."/>
            <person name="Gevers D."/>
            <person name="Schmidt T.M."/>
            <person name="Dover J."/>
            <person name="Dai D."/>
            <person name="Walker B."/>
            <person name="Young S."/>
            <person name="Zeng Q."/>
            <person name="Gargeya S."/>
            <person name="Fitzgerald M."/>
            <person name="Haas B."/>
            <person name="Abouelleil A."/>
            <person name="Allen A.W."/>
            <person name="Alvarado L."/>
            <person name="Arachchi H.M."/>
            <person name="Berlin A.M."/>
            <person name="Chapman S.B."/>
            <person name="Gainer-Dewar J."/>
            <person name="Goldberg J."/>
            <person name="Griggs A."/>
            <person name="Gujja S."/>
            <person name="Hansen M."/>
            <person name="Howarth C."/>
            <person name="Imamovic A."/>
            <person name="Ireland A."/>
            <person name="Larimer J."/>
            <person name="McCowan C."/>
            <person name="Murphy C."/>
            <person name="Pearson M."/>
            <person name="Poon T.W."/>
            <person name="Priest M."/>
            <person name="Roberts A."/>
            <person name="Saif S."/>
            <person name="Shea T."/>
            <person name="Sisk P."/>
            <person name="Sykes S."/>
            <person name="Wortman J."/>
            <person name="Nusbaum C."/>
            <person name="Birren B."/>
        </authorList>
    </citation>
    <scope>NUCLEOTIDE SEQUENCE [LARGE SCALE GENOMIC DNA]</scope>
    <source>
        <strain evidence="14 15">HGA0223</strain>
    </source>
</reference>
<feature type="domain" description="AMP-binding enzyme C-terminal" evidence="13">
    <location>
        <begin position="476"/>
        <end position="550"/>
    </location>
</feature>
<evidence type="ECO:0000313" key="15">
    <source>
        <dbReference type="Proteomes" id="UP000014400"/>
    </source>
</evidence>
<dbReference type="InterPro" id="IPR000873">
    <property type="entry name" value="AMP-dep_synth/lig_dom"/>
</dbReference>
<keyword evidence="5" id="KW-0547">Nucleotide-binding</keyword>
<dbReference type="GO" id="GO:0016020">
    <property type="term" value="C:membrane"/>
    <property type="evidence" value="ECO:0007669"/>
    <property type="project" value="UniProtKB-SubCell"/>
</dbReference>
<evidence type="ECO:0000259" key="12">
    <source>
        <dbReference type="Pfam" id="PF00501"/>
    </source>
</evidence>
<dbReference type="Proteomes" id="UP000014400">
    <property type="component" value="Unassembled WGS sequence"/>
</dbReference>
<dbReference type="EC" id="6.2.1.3" evidence="9"/>
<evidence type="ECO:0000256" key="9">
    <source>
        <dbReference type="ARBA" id="ARBA00026121"/>
    </source>
</evidence>
<evidence type="ECO:0000256" key="2">
    <source>
        <dbReference type="ARBA" id="ARBA00004170"/>
    </source>
</evidence>
<name>S3BUE3_9BURK</name>
<evidence type="ECO:0000256" key="4">
    <source>
        <dbReference type="ARBA" id="ARBA00022598"/>
    </source>
</evidence>
<dbReference type="GO" id="GO:0005524">
    <property type="term" value="F:ATP binding"/>
    <property type="evidence" value="ECO:0007669"/>
    <property type="project" value="UniProtKB-KW"/>
</dbReference>
<dbReference type="CDD" id="cd05936">
    <property type="entry name" value="FC-FACS_FadD_like"/>
    <property type="match status" value="1"/>
</dbReference>
<evidence type="ECO:0000256" key="7">
    <source>
        <dbReference type="ARBA" id="ARBA00022842"/>
    </source>
</evidence>
<dbReference type="PROSITE" id="PS00455">
    <property type="entry name" value="AMP_BINDING"/>
    <property type="match status" value="1"/>
</dbReference>
<gene>
    <name evidence="14" type="ORF">HMPREF1476_02094</name>
</gene>
<evidence type="ECO:0000313" key="14">
    <source>
        <dbReference type="EMBL" id="EPD97767.1"/>
    </source>
</evidence>
<dbReference type="FunFam" id="3.30.300.30:FF:000006">
    <property type="entry name" value="Long-chain-fatty-acid--CoA ligase FadD"/>
    <property type="match status" value="1"/>
</dbReference>
<feature type="domain" description="AMP-dependent synthetase/ligase" evidence="12">
    <location>
        <begin position="30"/>
        <end position="426"/>
    </location>
</feature>
<dbReference type="Gene3D" id="3.30.300.30">
    <property type="match status" value="1"/>
</dbReference>
<dbReference type="STRING" id="1203554.HMPREF1476_02094"/>